<gene>
    <name evidence="1" type="ORF">FJZ00_14000</name>
</gene>
<reference evidence="1 2" key="1">
    <citation type="submission" date="2019-03" db="EMBL/GenBank/DDBJ databases">
        <title>Lake Tanganyika Metagenome-Assembled Genomes (MAGs).</title>
        <authorList>
            <person name="Tran P."/>
        </authorList>
    </citation>
    <scope>NUCLEOTIDE SEQUENCE [LARGE SCALE GENOMIC DNA]</scope>
    <source>
        <strain evidence="1">K_DeepCast_65m_m2_236</strain>
    </source>
</reference>
<organism evidence="1 2">
    <name type="scientific">Candidatus Tanganyikabacteria bacterium</name>
    <dbReference type="NCBI Taxonomy" id="2961651"/>
    <lineage>
        <taxon>Bacteria</taxon>
        <taxon>Bacillati</taxon>
        <taxon>Candidatus Sericytochromatia</taxon>
        <taxon>Candidatus Tanganyikabacteria</taxon>
    </lineage>
</organism>
<dbReference type="AlphaFoldDB" id="A0A937X7P1"/>
<proteinExistence type="predicted"/>
<evidence type="ECO:0000313" key="2">
    <source>
        <dbReference type="Proteomes" id="UP000703893"/>
    </source>
</evidence>
<comment type="caution">
    <text evidence="1">The sequence shown here is derived from an EMBL/GenBank/DDBJ whole genome shotgun (WGS) entry which is preliminary data.</text>
</comment>
<protein>
    <submittedName>
        <fullName evidence="1">DUF1800 family protein</fullName>
    </submittedName>
</protein>
<dbReference type="Pfam" id="PF08811">
    <property type="entry name" value="DUF1800"/>
    <property type="match status" value="1"/>
</dbReference>
<sequence>MRRLGQPPYICPSPTGYLDKPELWTTPGGLLTRLNFANALVANRIRGTTVDLDRLSAAQRDDPLQVLESLNSGLLGGTLGDRTRGVLESALGGRRARRSELLVGLLLGSPEFQLR</sequence>
<evidence type="ECO:0000313" key="1">
    <source>
        <dbReference type="EMBL" id="MBM3276262.1"/>
    </source>
</evidence>
<dbReference type="EMBL" id="VGJX01000940">
    <property type="protein sequence ID" value="MBM3276262.1"/>
    <property type="molecule type" value="Genomic_DNA"/>
</dbReference>
<dbReference type="InterPro" id="IPR014917">
    <property type="entry name" value="DUF1800"/>
</dbReference>
<dbReference type="Proteomes" id="UP000703893">
    <property type="component" value="Unassembled WGS sequence"/>
</dbReference>
<name>A0A937X7P1_9BACT</name>
<accession>A0A937X7P1</accession>